<dbReference type="Proteomes" id="UP000289886">
    <property type="component" value="Unassembled WGS sequence"/>
</dbReference>
<dbReference type="PANTHER" id="PTHR46104:SF1">
    <property type="entry name" value="GENE 9195-RELATED"/>
    <property type="match status" value="1"/>
</dbReference>
<accession>A0A444U7C8</accession>
<evidence type="ECO:0000313" key="2">
    <source>
        <dbReference type="Proteomes" id="UP000289886"/>
    </source>
</evidence>
<name>A0A444U7C8_ACIRT</name>
<organism evidence="1 2">
    <name type="scientific">Acipenser ruthenus</name>
    <name type="common">Sterlet sturgeon</name>
    <dbReference type="NCBI Taxonomy" id="7906"/>
    <lineage>
        <taxon>Eukaryota</taxon>
        <taxon>Metazoa</taxon>
        <taxon>Chordata</taxon>
        <taxon>Craniata</taxon>
        <taxon>Vertebrata</taxon>
        <taxon>Euteleostomi</taxon>
        <taxon>Actinopterygii</taxon>
        <taxon>Chondrostei</taxon>
        <taxon>Acipenseriformes</taxon>
        <taxon>Acipenseridae</taxon>
        <taxon>Acipenser</taxon>
    </lineage>
</organism>
<gene>
    <name evidence="1" type="ORF">EOD39_7281</name>
</gene>
<comment type="caution">
    <text evidence="1">The sequence shown here is derived from an EMBL/GenBank/DDBJ whole genome shotgun (WGS) entry which is preliminary data.</text>
</comment>
<dbReference type="PANTHER" id="PTHR46104">
    <property type="entry name" value="GENE 9195-RELATED-RELATED"/>
    <property type="match status" value="1"/>
</dbReference>
<dbReference type="EMBL" id="SCEB01215136">
    <property type="protein sequence ID" value="RXM31095.1"/>
    <property type="molecule type" value="Genomic_DNA"/>
</dbReference>
<proteinExistence type="predicted"/>
<reference evidence="1 2" key="1">
    <citation type="submission" date="2019-01" db="EMBL/GenBank/DDBJ databases">
        <title>Draft Genome and Complete Hox-Cluster Characterization of the Sterlet Sturgeon (Acipenser ruthenus).</title>
        <authorList>
            <person name="Wei Q."/>
        </authorList>
    </citation>
    <scope>NUCLEOTIDE SEQUENCE [LARGE SCALE GENOMIC DNA]</scope>
    <source>
        <strain evidence="1">WHYD16114868_AA</strain>
        <tissue evidence="1">Blood</tissue>
    </source>
</reference>
<sequence>MELEDFNVRTLYDKLEDQNLHLAAQLAKHRSEMLDFYKSICQQTEALKEMMECMDPARQAVIEKKWVLLETSGLIKRIEDHKTSSPTNDMQTESCSSTHLLEALLRGVESLLFRMSSENHSISREAAQRHCGIADCSGLSVPSHLGMDTGRAKVKNTPAPHTQ</sequence>
<protein>
    <submittedName>
        <fullName evidence="1">Uncharacterized protein</fullName>
    </submittedName>
</protein>
<evidence type="ECO:0000313" key="1">
    <source>
        <dbReference type="EMBL" id="RXM31095.1"/>
    </source>
</evidence>
<dbReference type="AlphaFoldDB" id="A0A444U7C8"/>
<keyword evidence="2" id="KW-1185">Reference proteome</keyword>